<dbReference type="VEuPathDB" id="FungiDB:SPSK_02851"/>
<feature type="region of interest" description="Disordered" evidence="1">
    <location>
        <begin position="49"/>
        <end position="88"/>
    </location>
</feature>
<evidence type="ECO:0000313" key="3">
    <source>
        <dbReference type="Proteomes" id="UP000033710"/>
    </source>
</evidence>
<reference evidence="2 3" key="2">
    <citation type="journal article" date="2015" name="Eukaryot. Cell">
        <title>Asexual propagation of a virulent clone complex in a human and feline outbreak of sporotrichosis.</title>
        <authorList>
            <person name="Teixeira Mde M."/>
            <person name="Rodrigues A.M."/>
            <person name="Tsui C.K."/>
            <person name="de Almeida L.G."/>
            <person name="Van Diepeningen A.D."/>
            <person name="van den Ende B.G."/>
            <person name="Fernandes G.F."/>
            <person name="Kano R."/>
            <person name="Hamelin R.C."/>
            <person name="Lopes-Bezerra L.M."/>
            <person name="Vasconcelos A.T."/>
            <person name="de Hoog S."/>
            <person name="de Camargo Z.P."/>
            <person name="Felipe M.S."/>
        </authorList>
    </citation>
    <scope>NUCLEOTIDE SEQUENCE [LARGE SCALE GENOMIC DNA]</scope>
    <source>
        <strain evidence="2 3">1099-18</strain>
    </source>
</reference>
<comment type="caution">
    <text evidence="2">The sequence shown here is derived from an EMBL/GenBank/DDBJ whole genome shotgun (WGS) entry which is preliminary data.</text>
</comment>
<evidence type="ECO:0000256" key="1">
    <source>
        <dbReference type="SAM" id="MobiDB-lite"/>
    </source>
</evidence>
<protein>
    <submittedName>
        <fullName evidence="2">Uncharacterized protein</fullName>
    </submittedName>
</protein>
<evidence type="ECO:0000313" key="2">
    <source>
        <dbReference type="EMBL" id="KJR86146.1"/>
    </source>
</evidence>
<sequence length="109" mass="11700">MDGKGFWVVSKLDTAEITTRRATFVDEENDAADEGVEDTLVGERGAVSIAEETGVQHERDATGERGTRPLQQEQTDGTETEGAWTPSRKRDRLCSGAGVCGLCLLASAK</sequence>
<organism evidence="2 3">
    <name type="scientific">Sporothrix schenckii 1099-18</name>
    <dbReference type="NCBI Taxonomy" id="1397361"/>
    <lineage>
        <taxon>Eukaryota</taxon>
        <taxon>Fungi</taxon>
        <taxon>Dikarya</taxon>
        <taxon>Ascomycota</taxon>
        <taxon>Pezizomycotina</taxon>
        <taxon>Sordariomycetes</taxon>
        <taxon>Sordariomycetidae</taxon>
        <taxon>Ophiostomatales</taxon>
        <taxon>Ophiostomataceae</taxon>
        <taxon>Sporothrix</taxon>
    </lineage>
</organism>
<proteinExistence type="predicted"/>
<reference evidence="2 3" key="1">
    <citation type="journal article" date="2014" name="BMC Genomics">
        <title>Comparative genomics of the major fungal agents of human and animal Sporotrichosis: Sporothrix schenckii and Sporothrix brasiliensis.</title>
        <authorList>
            <person name="Teixeira M.M."/>
            <person name="de Almeida L.G."/>
            <person name="Kubitschek-Barreira P."/>
            <person name="Alves F.L."/>
            <person name="Kioshima E.S."/>
            <person name="Abadio A.K."/>
            <person name="Fernandes L."/>
            <person name="Derengowski L.S."/>
            <person name="Ferreira K.S."/>
            <person name="Souza R.C."/>
            <person name="Ruiz J.C."/>
            <person name="de Andrade N.C."/>
            <person name="Paes H.C."/>
            <person name="Nicola A.M."/>
            <person name="Albuquerque P."/>
            <person name="Gerber A.L."/>
            <person name="Martins V.P."/>
            <person name="Peconick L.D."/>
            <person name="Neto A.V."/>
            <person name="Chaucanez C.B."/>
            <person name="Silva P.A."/>
            <person name="Cunha O.L."/>
            <person name="de Oliveira F.F."/>
            <person name="dos Santos T.C."/>
            <person name="Barros A.L."/>
            <person name="Soares M.A."/>
            <person name="de Oliveira L.M."/>
            <person name="Marini M.M."/>
            <person name="Villalobos-Duno H."/>
            <person name="Cunha M.M."/>
            <person name="de Hoog S."/>
            <person name="da Silveira J.F."/>
            <person name="Henrissat B."/>
            <person name="Nino-Vega G.A."/>
            <person name="Cisalpino P.S."/>
            <person name="Mora-Montes H.M."/>
            <person name="Almeida S.R."/>
            <person name="Stajich J.E."/>
            <person name="Lopes-Bezerra L.M."/>
            <person name="Vasconcelos A.T."/>
            <person name="Felipe M.S."/>
        </authorList>
    </citation>
    <scope>NUCLEOTIDE SEQUENCE [LARGE SCALE GENOMIC DNA]</scope>
    <source>
        <strain evidence="2 3">1099-18</strain>
    </source>
</reference>
<name>A0A0F2MDD5_SPOSC</name>
<dbReference type="GeneID" id="27664991"/>
<gene>
    <name evidence="2" type="ORF">SPSK_02851</name>
</gene>
<dbReference type="Proteomes" id="UP000033710">
    <property type="component" value="Unassembled WGS sequence"/>
</dbReference>
<dbReference type="EMBL" id="AXCR01000006">
    <property type="protein sequence ID" value="KJR86146.1"/>
    <property type="molecule type" value="Genomic_DNA"/>
</dbReference>
<dbReference type="RefSeq" id="XP_016588822.1">
    <property type="nucleotide sequence ID" value="XM_016729714.1"/>
</dbReference>
<dbReference type="KEGG" id="ssck:SPSK_02851"/>
<accession>A0A0F2MDD5</accession>
<feature type="compositionally biased region" description="Basic and acidic residues" evidence="1">
    <location>
        <begin position="54"/>
        <end position="67"/>
    </location>
</feature>
<dbReference type="AlphaFoldDB" id="A0A0F2MDD5"/>